<dbReference type="PANTHER" id="PTHR38687">
    <property type="entry name" value="CELL DIVISION PROTEIN DEDD-RELATED"/>
    <property type="match status" value="1"/>
</dbReference>
<dbReference type="InterPro" id="IPR052521">
    <property type="entry name" value="Cell_div_SPOR-domain"/>
</dbReference>
<feature type="region of interest" description="Disordered" evidence="1">
    <location>
        <begin position="113"/>
        <end position="138"/>
    </location>
</feature>
<evidence type="ECO:0000256" key="1">
    <source>
        <dbReference type="SAM" id="MobiDB-lite"/>
    </source>
</evidence>
<dbReference type="PANTHER" id="PTHR38687:SF2">
    <property type="entry name" value="CELL DIVISION PROTEIN FTSN"/>
    <property type="match status" value="1"/>
</dbReference>
<keyword evidence="2" id="KW-0472">Membrane</keyword>
<reference evidence="4" key="1">
    <citation type="submission" date="2019-02" db="EMBL/GenBank/DDBJ databases">
        <authorList>
            <person name="Gruber-Vodicka R. H."/>
            <person name="Seah K. B. B."/>
        </authorList>
    </citation>
    <scope>NUCLEOTIDE SEQUENCE</scope>
    <source>
        <strain evidence="4">BECK_M7</strain>
    </source>
</reference>
<name>A0A450U570_9GAMM</name>
<dbReference type="Pfam" id="PF05036">
    <property type="entry name" value="SPOR"/>
    <property type="match status" value="1"/>
</dbReference>
<feature type="transmembrane region" description="Helical" evidence="2">
    <location>
        <begin position="24"/>
        <end position="43"/>
    </location>
</feature>
<evidence type="ECO:0000259" key="3">
    <source>
        <dbReference type="PROSITE" id="PS51724"/>
    </source>
</evidence>
<dbReference type="EMBL" id="CAADFF010000002">
    <property type="protein sequence ID" value="VFJ86330.1"/>
    <property type="molecule type" value="Genomic_DNA"/>
</dbReference>
<keyword evidence="2" id="KW-1133">Transmembrane helix</keyword>
<dbReference type="AlphaFoldDB" id="A0A450U570"/>
<dbReference type="Gene3D" id="3.30.70.1070">
    <property type="entry name" value="Sporulation related repeat"/>
    <property type="match status" value="1"/>
</dbReference>
<evidence type="ECO:0000256" key="2">
    <source>
        <dbReference type="SAM" id="Phobius"/>
    </source>
</evidence>
<evidence type="ECO:0000313" key="4">
    <source>
        <dbReference type="EMBL" id="VFJ86330.1"/>
    </source>
</evidence>
<feature type="region of interest" description="Disordered" evidence="1">
    <location>
        <begin position="58"/>
        <end position="95"/>
    </location>
</feature>
<feature type="compositionally biased region" description="Low complexity" evidence="1">
    <location>
        <begin position="58"/>
        <end position="67"/>
    </location>
</feature>
<proteinExistence type="predicted"/>
<dbReference type="InterPro" id="IPR007730">
    <property type="entry name" value="SPOR-like_dom"/>
</dbReference>
<feature type="domain" description="SPOR" evidence="3">
    <location>
        <begin position="138"/>
        <end position="217"/>
    </location>
</feature>
<gene>
    <name evidence="4" type="ORF">BECKLFY1418B_GA0070995_100294</name>
</gene>
<sequence length="219" mass="24605">MARDYKYAGKTSFSPSGGAGSPGWVWFLAGLLVGLFVTALTYLNMRYSANDMRQIDAEPLSRSTSPSSRREEPPKSVTEAAESTTPTNKRPEPQFEFYTILPEREIRVPEYEIRSQQQQPQRSKKAKAPEPASAHTSSRTLGRYILQVGSFRHLGDADRLKAKLVLSGFDVEIQTISMNSGDTWHRVRLGPHDDLGLVHRIRSELQKSGFTPLVLKEKE</sequence>
<organism evidence="4">
    <name type="scientific">Candidatus Kentrum sp. LFY</name>
    <dbReference type="NCBI Taxonomy" id="2126342"/>
    <lineage>
        <taxon>Bacteria</taxon>
        <taxon>Pseudomonadati</taxon>
        <taxon>Pseudomonadota</taxon>
        <taxon>Gammaproteobacteria</taxon>
        <taxon>Candidatus Kentrum</taxon>
    </lineage>
</organism>
<protein>
    <submittedName>
        <fullName evidence="4">Sporulation related domain-containing protein</fullName>
    </submittedName>
</protein>
<dbReference type="SUPFAM" id="SSF110997">
    <property type="entry name" value="Sporulation related repeat"/>
    <property type="match status" value="1"/>
</dbReference>
<dbReference type="PROSITE" id="PS51724">
    <property type="entry name" value="SPOR"/>
    <property type="match status" value="1"/>
</dbReference>
<accession>A0A450U570</accession>
<dbReference type="GO" id="GO:0042834">
    <property type="term" value="F:peptidoglycan binding"/>
    <property type="evidence" value="ECO:0007669"/>
    <property type="project" value="InterPro"/>
</dbReference>
<keyword evidence="2" id="KW-0812">Transmembrane</keyword>
<dbReference type="InterPro" id="IPR036680">
    <property type="entry name" value="SPOR-like_sf"/>
</dbReference>